<name>A0A4D6HD19_9EURY</name>
<keyword evidence="2" id="KW-1185">Reference proteome</keyword>
<dbReference type="InterPro" id="IPR036411">
    <property type="entry name" value="TorD-like_sf"/>
</dbReference>
<evidence type="ECO:0000313" key="2">
    <source>
        <dbReference type="Proteomes" id="UP000296706"/>
    </source>
</evidence>
<dbReference type="Pfam" id="PF02613">
    <property type="entry name" value="Nitrate_red_del"/>
    <property type="match status" value="1"/>
</dbReference>
<dbReference type="Gene3D" id="1.10.3480.10">
    <property type="entry name" value="TorD-like"/>
    <property type="match status" value="1"/>
</dbReference>
<dbReference type="EMBL" id="CP031310">
    <property type="protein sequence ID" value="QCC51058.1"/>
    <property type="molecule type" value="Genomic_DNA"/>
</dbReference>
<dbReference type="RefSeq" id="WP_049995390.1">
    <property type="nucleotide sequence ID" value="NZ_CP031310.1"/>
</dbReference>
<dbReference type="KEGG" id="hsn:DV733_07285"/>
<evidence type="ECO:0000313" key="1">
    <source>
        <dbReference type="EMBL" id="QCC51058.1"/>
    </source>
</evidence>
<dbReference type="InterPro" id="IPR020945">
    <property type="entry name" value="DMSO/NO3_reduct_chaperone"/>
</dbReference>
<dbReference type="GeneID" id="39847656"/>
<reference evidence="1 2" key="1">
    <citation type="journal article" date="2019" name="Nat. Commun.">
        <title>A new type of DNA phosphorothioation-based antiviral system in archaea.</title>
        <authorList>
            <person name="Xiong L."/>
            <person name="Liu S."/>
            <person name="Chen S."/>
            <person name="Xiao Y."/>
            <person name="Zhu B."/>
            <person name="Gao Y."/>
            <person name="Zhang Y."/>
            <person name="Chen B."/>
            <person name="Luo J."/>
            <person name="Deng Z."/>
            <person name="Chen X."/>
            <person name="Wang L."/>
            <person name="Chen S."/>
        </authorList>
    </citation>
    <scope>NUCLEOTIDE SEQUENCE [LARGE SCALE GENOMIC DNA]</scope>
    <source>
        <strain evidence="1 2">CBA1105</strain>
    </source>
</reference>
<organism evidence="1 2">
    <name type="scientific">Halapricum salinum</name>
    <dbReference type="NCBI Taxonomy" id="1457250"/>
    <lineage>
        <taxon>Archaea</taxon>
        <taxon>Methanobacteriati</taxon>
        <taxon>Methanobacteriota</taxon>
        <taxon>Stenosarchaea group</taxon>
        <taxon>Halobacteria</taxon>
        <taxon>Halobacteriales</taxon>
        <taxon>Haloarculaceae</taxon>
        <taxon>Halapricum</taxon>
    </lineage>
</organism>
<dbReference type="OrthoDB" id="204635at2157"/>
<dbReference type="Proteomes" id="UP000296706">
    <property type="component" value="Chromosome"/>
</dbReference>
<dbReference type="SUPFAM" id="SSF89155">
    <property type="entry name" value="TorD-like"/>
    <property type="match status" value="1"/>
</dbReference>
<dbReference type="AlphaFoldDB" id="A0A4D6HD19"/>
<gene>
    <name evidence="1" type="ORF">DV733_07285</name>
</gene>
<sequence>MVERTVAWSDALVGLSNCLRHPDREVRDALEHDPETLVELLERVGVEPDGPVSVSGRDLTEDYEALFGAFATPFAPPAASPYKEWYGDRNGLMGGPPASAMARRYEAIDATVPAAYPPDHVALQLEYASLLAEAGEWDELGAFVEADLDWIDAFAVLVEEAAAAAPLQRWCVEQLVATIERVREELDVSGPDHERIERMADRARTHAEG</sequence>
<proteinExistence type="predicted"/>
<dbReference type="STRING" id="1457250.GCA_000755225_00025"/>
<protein>
    <submittedName>
        <fullName evidence="1">Uncharacterized protein</fullName>
    </submittedName>
</protein>
<accession>A0A4D6HD19</accession>